<dbReference type="RefSeq" id="WP_133868481.1">
    <property type="nucleotide sequence ID" value="NZ_SOAU01000001.1"/>
</dbReference>
<dbReference type="EMBL" id="SOAU01000001">
    <property type="protein sequence ID" value="TDT16080.1"/>
    <property type="molecule type" value="Genomic_DNA"/>
</dbReference>
<dbReference type="AlphaFoldDB" id="A0A4R7HZ43"/>
<reference evidence="2 3" key="1">
    <citation type="submission" date="2019-03" db="EMBL/GenBank/DDBJ databases">
        <title>Sequencing the genomes of 1000 actinobacteria strains.</title>
        <authorList>
            <person name="Klenk H.-P."/>
        </authorList>
    </citation>
    <scope>NUCLEOTIDE SEQUENCE [LARGE SCALE GENOMIC DNA]</scope>
    <source>
        <strain evidence="2 3">DSM 18936</strain>
    </source>
</reference>
<keyword evidence="3" id="KW-1185">Reference proteome</keyword>
<gene>
    <name evidence="2" type="ORF">BDK89_1662</name>
</gene>
<evidence type="ECO:0000313" key="2">
    <source>
        <dbReference type="EMBL" id="TDT16080.1"/>
    </source>
</evidence>
<proteinExistence type="predicted"/>
<accession>A0A4R7HZ43</accession>
<dbReference type="InterPro" id="IPR005180">
    <property type="entry name" value="DUF302"/>
</dbReference>
<dbReference type="Gene3D" id="3.30.310.70">
    <property type="entry name" value="TT1751-like domain"/>
    <property type="match status" value="1"/>
</dbReference>
<dbReference type="OrthoDB" id="9791067at2"/>
<dbReference type="PANTHER" id="PTHR38342:SF1">
    <property type="entry name" value="SLR5037 PROTEIN"/>
    <property type="match status" value="1"/>
</dbReference>
<dbReference type="InterPro" id="IPR016796">
    <property type="entry name" value="UCP021774"/>
</dbReference>
<organism evidence="2 3">
    <name type="scientific">Ilumatobacter fluminis</name>
    <dbReference type="NCBI Taxonomy" id="467091"/>
    <lineage>
        <taxon>Bacteria</taxon>
        <taxon>Bacillati</taxon>
        <taxon>Actinomycetota</taxon>
        <taxon>Acidimicrobiia</taxon>
        <taxon>Acidimicrobiales</taxon>
        <taxon>Ilumatobacteraceae</taxon>
        <taxon>Ilumatobacter</taxon>
    </lineage>
</organism>
<dbReference type="CDD" id="cd14797">
    <property type="entry name" value="DUF302"/>
    <property type="match status" value="1"/>
</dbReference>
<name>A0A4R7HZ43_9ACTN</name>
<evidence type="ECO:0000313" key="3">
    <source>
        <dbReference type="Proteomes" id="UP000294558"/>
    </source>
</evidence>
<dbReference type="Pfam" id="PF03625">
    <property type="entry name" value="DUF302"/>
    <property type="match status" value="1"/>
</dbReference>
<dbReference type="SUPFAM" id="SSF103247">
    <property type="entry name" value="TT1751-like"/>
    <property type="match status" value="1"/>
</dbReference>
<feature type="domain" description="DUF302" evidence="1">
    <location>
        <begin position="35"/>
        <end position="97"/>
    </location>
</feature>
<evidence type="ECO:0000259" key="1">
    <source>
        <dbReference type="Pfam" id="PF03625"/>
    </source>
</evidence>
<protein>
    <submittedName>
        <fullName evidence="2">Uncharacterized protein DUF302</fullName>
    </submittedName>
</protein>
<sequence length="129" mass="13611">MVFEESIVVDGPFDEVLAKVKTEFAAVGFGTLTEVDLQQTLHDKIGKEMNRYVIVGACNPDLAAAALDAEPLIGVLLPCNVIVREVDGQVAVDSMDPGLMATMTGEASVEPVAAAARELINEALQRIAA</sequence>
<dbReference type="InterPro" id="IPR035923">
    <property type="entry name" value="TT1751-like_sf"/>
</dbReference>
<dbReference type="PIRSF" id="PIRSF021774">
    <property type="entry name" value="UCP021774"/>
    <property type="match status" value="1"/>
</dbReference>
<dbReference type="Proteomes" id="UP000294558">
    <property type="component" value="Unassembled WGS sequence"/>
</dbReference>
<comment type="caution">
    <text evidence="2">The sequence shown here is derived from an EMBL/GenBank/DDBJ whole genome shotgun (WGS) entry which is preliminary data.</text>
</comment>
<dbReference type="PANTHER" id="PTHR38342">
    <property type="entry name" value="SLR5037 PROTEIN"/>
    <property type="match status" value="1"/>
</dbReference>